<accession>A0ABV1EGV0</accession>
<dbReference type="RefSeq" id="WP_008400168.1">
    <property type="nucleotide sequence ID" value="NZ_JBBNFM010000001.1"/>
</dbReference>
<organism evidence="2 3">
    <name type="scientific">Coprococcus ammoniilyticus</name>
    <dbReference type="NCBI Taxonomy" id="2981785"/>
    <lineage>
        <taxon>Bacteria</taxon>
        <taxon>Bacillati</taxon>
        <taxon>Bacillota</taxon>
        <taxon>Clostridia</taxon>
        <taxon>Lachnospirales</taxon>
        <taxon>Lachnospiraceae</taxon>
        <taxon>Coprococcus</taxon>
    </lineage>
</organism>
<keyword evidence="1" id="KW-0472">Membrane</keyword>
<feature type="transmembrane region" description="Helical" evidence="1">
    <location>
        <begin position="6"/>
        <end position="30"/>
    </location>
</feature>
<gene>
    <name evidence="2" type="ORF">AAAT04_02400</name>
</gene>
<sequence length="130" mass="15197">MNKKAYVSIIIVLIVLVLITGSYTAIHYFFNYSTKEWFRESINAGDYVIVGEEIGDTIFDGDTQVEISIFDHINKVHMISFKTRISNQGEKLSAKNYDIECTDEYIKIELINFDGTKKVAYRFFFEDFKY</sequence>
<reference evidence="2 3" key="1">
    <citation type="submission" date="2024-04" db="EMBL/GenBank/DDBJ databases">
        <title>Human intestinal bacterial collection.</title>
        <authorList>
            <person name="Pauvert C."/>
            <person name="Hitch T.C.A."/>
            <person name="Clavel T."/>
        </authorList>
    </citation>
    <scope>NUCLEOTIDE SEQUENCE [LARGE SCALE GENOMIC DNA]</scope>
    <source>
        <strain evidence="2 3">CLA-AA-H141</strain>
    </source>
</reference>
<proteinExistence type="predicted"/>
<evidence type="ECO:0008006" key="4">
    <source>
        <dbReference type="Google" id="ProtNLM"/>
    </source>
</evidence>
<keyword evidence="3" id="KW-1185">Reference proteome</keyword>
<dbReference type="EMBL" id="JBBNFM010000001">
    <property type="protein sequence ID" value="MEQ2452901.1"/>
    <property type="molecule type" value="Genomic_DNA"/>
</dbReference>
<keyword evidence="1" id="KW-0812">Transmembrane</keyword>
<evidence type="ECO:0000313" key="2">
    <source>
        <dbReference type="EMBL" id="MEQ2452901.1"/>
    </source>
</evidence>
<comment type="caution">
    <text evidence="2">The sequence shown here is derived from an EMBL/GenBank/DDBJ whole genome shotgun (WGS) entry which is preliminary data.</text>
</comment>
<evidence type="ECO:0000256" key="1">
    <source>
        <dbReference type="SAM" id="Phobius"/>
    </source>
</evidence>
<name>A0ABV1EGV0_9FIRM</name>
<dbReference type="Proteomes" id="UP001482186">
    <property type="component" value="Unassembled WGS sequence"/>
</dbReference>
<evidence type="ECO:0000313" key="3">
    <source>
        <dbReference type="Proteomes" id="UP001482186"/>
    </source>
</evidence>
<keyword evidence="1" id="KW-1133">Transmembrane helix</keyword>
<protein>
    <recommendedName>
        <fullName evidence="4">DUF4860 domain-containing protein</fullName>
    </recommendedName>
</protein>